<accession>A0A6V6ZD96</accession>
<feature type="transmembrane region" description="Helical" evidence="1">
    <location>
        <begin position="32"/>
        <end position="51"/>
    </location>
</feature>
<dbReference type="EMBL" id="CAIJDP010000122">
    <property type="protein sequence ID" value="CAD0009773.1"/>
    <property type="molecule type" value="Genomic_DNA"/>
</dbReference>
<evidence type="ECO:0008006" key="4">
    <source>
        <dbReference type="Google" id="ProtNLM"/>
    </source>
</evidence>
<sequence length="56" mass="6400">MKKFISITLISSLFLTLSSCQAWLEFDAKRIYYGFIFTLIIGAVGFIISLFSNKKN</sequence>
<organism evidence="2 3">
    <name type="scientific">Flavobacterium salmonis</name>
    <dbReference type="NCBI Taxonomy" id="2654844"/>
    <lineage>
        <taxon>Bacteria</taxon>
        <taxon>Pseudomonadati</taxon>
        <taxon>Bacteroidota</taxon>
        <taxon>Flavobacteriia</taxon>
        <taxon>Flavobacteriales</taxon>
        <taxon>Flavobacteriaceae</taxon>
        <taxon>Flavobacterium</taxon>
    </lineage>
</organism>
<keyword evidence="3" id="KW-1185">Reference proteome</keyword>
<keyword evidence="1" id="KW-0472">Membrane</keyword>
<comment type="caution">
    <text evidence="2">The sequence shown here is derived from an EMBL/GenBank/DDBJ whole genome shotgun (WGS) entry which is preliminary data.</text>
</comment>
<dbReference type="AlphaFoldDB" id="A0A6V6ZD96"/>
<evidence type="ECO:0000256" key="1">
    <source>
        <dbReference type="SAM" id="Phobius"/>
    </source>
</evidence>
<dbReference type="PROSITE" id="PS51257">
    <property type="entry name" value="PROKAR_LIPOPROTEIN"/>
    <property type="match status" value="1"/>
</dbReference>
<gene>
    <name evidence="2" type="ORF">FLAT13_05088</name>
</gene>
<proteinExistence type="predicted"/>
<dbReference type="RefSeq" id="WP_180910977.1">
    <property type="nucleotide sequence ID" value="NZ_CAIJDP010000122.1"/>
</dbReference>
<keyword evidence="1" id="KW-0812">Transmembrane</keyword>
<evidence type="ECO:0000313" key="3">
    <source>
        <dbReference type="Proteomes" id="UP000530060"/>
    </source>
</evidence>
<keyword evidence="1" id="KW-1133">Transmembrane helix</keyword>
<dbReference type="Proteomes" id="UP000530060">
    <property type="component" value="Unassembled WGS sequence"/>
</dbReference>
<name>A0A6V6ZD96_9FLAO</name>
<protein>
    <recommendedName>
        <fullName evidence="4">Lipoprotein</fullName>
    </recommendedName>
</protein>
<reference evidence="2 3" key="1">
    <citation type="submission" date="2020-06" db="EMBL/GenBank/DDBJ databases">
        <authorList>
            <person name="Criscuolo A."/>
        </authorList>
    </citation>
    <scope>NUCLEOTIDE SEQUENCE [LARGE SCALE GENOMIC DNA]</scope>
    <source>
        <strain evidence="3">CIP 111411</strain>
    </source>
</reference>
<evidence type="ECO:0000313" key="2">
    <source>
        <dbReference type="EMBL" id="CAD0009773.1"/>
    </source>
</evidence>